<dbReference type="Proteomes" id="UP000236291">
    <property type="component" value="Unassembled WGS sequence"/>
</dbReference>
<organism evidence="2 3">
    <name type="scientific">Trifolium pratense</name>
    <name type="common">Red clover</name>
    <dbReference type="NCBI Taxonomy" id="57577"/>
    <lineage>
        <taxon>Eukaryota</taxon>
        <taxon>Viridiplantae</taxon>
        <taxon>Streptophyta</taxon>
        <taxon>Embryophyta</taxon>
        <taxon>Tracheophyta</taxon>
        <taxon>Spermatophyta</taxon>
        <taxon>Magnoliopsida</taxon>
        <taxon>eudicotyledons</taxon>
        <taxon>Gunneridae</taxon>
        <taxon>Pentapetalae</taxon>
        <taxon>rosids</taxon>
        <taxon>fabids</taxon>
        <taxon>Fabales</taxon>
        <taxon>Fabaceae</taxon>
        <taxon>Papilionoideae</taxon>
        <taxon>50 kb inversion clade</taxon>
        <taxon>NPAAA clade</taxon>
        <taxon>Hologalegina</taxon>
        <taxon>IRL clade</taxon>
        <taxon>Trifolieae</taxon>
        <taxon>Trifolium</taxon>
    </lineage>
</organism>
<feature type="non-terminal residue" evidence="2">
    <location>
        <position position="1"/>
    </location>
</feature>
<evidence type="ECO:0000313" key="2">
    <source>
        <dbReference type="EMBL" id="PNX66878.1"/>
    </source>
</evidence>
<accession>A0A2K3KKP1</accession>
<reference evidence="2 3" key="2">
    <citation type="journal article" date="2017" name="Front. Plant Sci.">
        <title>Gene Classification and Mining of Molecular Markers Useful in Red Clover (Trifolium pratense) Breeding.</title>
        <authorList>
            <person name="Istvanek J."/>
            <person name="Dluhosova J."/>
            <person name="Dluhos P."/>
            <person name="Patkova L."/>
            <person name="Nedelnik J."/>
            <person name="Repkova J."/>
        </authorList>
    </citation>
    <scope>NUCLEOTIDE SEQUENCE [LARGE SCALE GENOMIC DNA]</scope>
    <source>
        <strain evidence="3">cv. Tatra</strain>
        <tissue evidence="2">Young leaves</tissue>
    </source>
</reference>
<protein>
    <submittedName>
        <fullName evidence="2">Uncharacterized protein</fullName>
    </submittedName>
</protein>
<name>A0A2K3KKP1_TRIPR</name>
<feature type="non-terminal residue" evidence="2">
    <location>
        <position position="83"/>
    </location>
</feature>
<sequence length="83" mass="9193">GNPSQENLGSNAEKRDLNSMPVEMEIEDTHTEAEPDTADKSPTITEMVTEKSTPVETEEVVMKDVETSLNENEEVETAEEEPV</sequence>
<evidence type="ECO:0000313" key="3">
    <source>
        <dbReference type="Proteomes" id="UP000236291"/>
    </source>
</evidence>
<comment type="caution">
    <text evidence="2">The sequence shown here is derived from an EMBL/GenBank/DDBJ whole genome shotgun (WGS) entry which is preliminary data.</text>
</comment>
<feature type="region of interest" description="Disordered" evidence="1">
    <location>
        <begin position="1"/>
        <end position="21"/>
    </location>
</feature>
<evidence type="ECO:0000256" key="1">
    <source>
        <dbReference type="SAM" id="MobiDB-lite"/>
    </source>
</evidence>
<proteinExistence type="predicted"/>
<gene>
    <name evidence="2" type="ORF">L195_g063258</name>
</gene>
<dbReference type="AlphaFoldDB" id="A0A2K3KKP1"/>
<reference evidence="2 3" key="1">
    <citation type="journal article" date="2014" name="Am. J. Bot.">
        <title>Genome assembly and annotation for red clover (Trifolium pratense; Fabaceae).</title>
        <authorList>
            <person name="Istvanek J."/>
            <person name="Jaros M."/>
            <person name="Krenek A."/>
            <person name="Repkova J."/>
        </authorList>
    </citation>
    <scope>NUCLEOTIDE SEQUENCE [LARGE SCALE GENOMIC DNA]</scope>
    <source>
        <strain evidence="3">cv. Tatra</strain>
        <tissue evidence="2">Young leaves</tissue>
    </source>
</reference>
<feature type="compositionally biased region" description="Polar residues" evidence="1">
    <location>
        <begin position="1"/>
        <end position="10"/>
    </location>
</feature>
<dbReference type="EMBL" id="ASHM01199951">
    <property type="protein sequence ID" value="PNX66878.1"/>
    <property type="molecule type" value="Genomic_DNA"/>
</dbReference>